<dbReference type="InterPro" id="IPR017927">
    <property type="entry name" value="FAD-bd_FR_type"/>
</dbReference>
<keyword evidence="1" id="KW-0285">Flavoprotein</keyword>
<keyword evidence="2" id="KW-0001">2Fe-2S</keyword>
<dbReference type="Proteomes" id="UP000186609">
    <property type="component" value="Chromosome"/>
</dbReference>
<dbReference type="GO" id="GO:0046872">
    <property type="term" value="F:metal ion binding"/>
    <property type="evidence" value="ECO:0007669"/>
    <property type="project" value="UniProtKB-KW"/>
</dbReference>
<keyword evidence="3" id="KW-0479">Metal-binding</keyword>
<dbReference type="SUPFAM" id="SSF52343">
    <property type="entry name" value="Ferredoxin reductase-like, C-terminal NADP-linked domain"/>
    <property type="match status" value="1"/>
</dbReference>
<dbReference type="PRINTS" id="PR00409">
    <property type="entry name" value="PHDIOXRDTASE"/>
</dbReference>
<dbReference type="InterPro" id="IPR050415">
    <property type="entry name" value="MRET"/>
</dbReference>
<gene>
    <name evidence="9" type="ORF">RD110_25735</name>
</gene>
<accession>A0A1P8K4P4</accession>
<dbReference type="InterPro" id="IPR006058">
    <property type="entry name" value="2Fe2S_fd_BS"/>
</dbReference>
<keyword evidence="5" id="KW-0408">Iron</keyword>
<dbReference type="Gene3D" id="3.10.20.30">
    <property type="match status" value="1"/>
</dbReference>
<evidence type="ECO:0000313" key="10">
    <source>
        <dbReference type="Proteomes" id="UP000186609"/>
    </source>
</evidence>
<dbReference type="SUPFAM" id="SSF63380">
    <property type="entry name" value="Riboflavin synthase domain-like"/>
    <property type="match status" value="1"/>
</dbReference>
<name>A0A1P8K4P4_9BURK</name>
<evidence type="ECO:0000259" key="8">
    <source>
        <dbReference type="PROSITE" id="PS51384"/>
    </source>
</evidence>
<dbReference type="Pfam" id="PF00175">
    <property type="entry name" value="NAD_binding_1"/>
    <property type="match status" value="1"/>
</dbReference>
<dbReference type="InterPro" id="IPR039261">
    <property type="entry name" value="FNR_nucleotide-bd"/>
</dbReference>
<feature type="domain" description="2Fe-2S ferredoxin-type" evidence="7">
    <location>
        <begin position="225"/>
        <end position="308"/>
    </location>
</feature>
<keyword evidence="6" id="KW-0411">Iron-sulfur</keyword>
<reference evidence="9 10" key="1">
    <citation type="submission" date="2017-01" db="EMBL/GenBank/DDBJ databases">
        <authorList>
            <person name="Mah S.A."/>
            <person name="Swanson W.J."/>
            <person name="Moy G.W."/>
            <person name="Vacquier V.D."/>
        </authorList>
    </citation>
    <scope>NUCLEOTIDE SEQUENCE [LARGE SCALE GENOMIC DNA]</scope>
    <source>
        <strain evidence="9 10">DCY110</strain>
    </source>
</reference>
<dbReference type="EMBL" id="CP019236">
    <property type="protein sequence ID" value="APW40967.1"/>
    <property type="molecule type" value="Genomic_DNA"/>
</dbReference>
<protein>
    <submittedName>
        <fullName evidence="9">Phthalate 4,5-dioxygenase</fullName>
    </submittedName>
</protein>
<dbReference type="InterPro" id="IPR008333">
    <property type="entry name" value="Cbr1-like_FAD-bd_dom"/>
</dbReference>
<keyword evidence="9" id="KW-0223">Dioxygenase</keyword>
<evidence type="ECO:0000256" key="3">
    <source>
        <dbReference type="ARBA" id="ARBA00022723"/>
    </source>
</evidence>
<evidence type="ECO:0000256" key="5">
    <source>
        <dbReference type="ARBA" id="ARBA00023004"/>
    </source>
</evidence>
<evidence type="ECO:0000256" key="2">
    <source>
        <dbReference type="ARBA" id="ARBA00022714"/>
    </source>
</evidence>
<dbReference type="PROSITE" id="PS51384">
    <property type="entry name" value="FAD_FR"/>
    <property type="match status" value="1"/>
</dbReference>
<evidence type="ECO:0000259" key="7">
    <source>
        <dbReference type="PROSITE" id="PS51085"/>
    </source>
</evidence>
<organism evidence="9 10">
    <name type="scientific">Rhodoferax koreensis</name>
    <dbReference type="NCBI Taxonomy" id="1842727"/>
    <lineage>
        <taxon>Bacteria</taxon>
        <taxon>Pseudomonadati</taxon>
        <taxon>Pseudomonadota</taxon>
        <taxon>Betaproteobacteria</taxon>
        <taxon>Burkholderiales</taxon>
        <taxon>Comamonadaceae</taxon>
        <taxon>Rhodoferax</taxon>
    </lineage>
</organism>
<dbReference type="GO" id="GO:0051537">
    <property type="term" value="F:2 iron, 2 sulfur cluster binding"/>
    <property type="evidence" value="ECO:0007669"/>
    <property type="project" value="UniProtKB-KW"/>
</dbReference>
<dbReference type="STRING" id="1842727.RD110_25735"/>
<dbReference type="CDD" id="cd06185">
    <property type="entry name" value="PDR_like"/>
    <property type="match status" value="1"/>
</dbReference>
<dbReference type="InterPro" id="IPR012675">
    <property type="entry name" value="Beta-grasp_dom_sf"/>
</dbReference>
<dbReference type="GO" id="GO:0051213">
    <property type="term" value="F:dioxygenase activity"/>
    <property type="evidence" value="ECO:0007669"/>
    <property type="project" value="UniProtKB-KW"/>
</dbReference>
<sequence>MEVVRKEAVAQGIYLFELRRPDGAALPAFTAGSHLTVQVPVGVRRNYSLCSDPADTSRYEIAVKRDERGRGGSLSMADEVHAGQRLLVSAPRNNFELDERASDFIFIAGGIGITPILSMMRQLKRLGRGFHLYYCTRDPGTTAFMAQLESDFPGQVQIHHDHGDMAQALDLWPMFEKPGAAHVYCCGPRGLMDSVADMSGHWPSGTVHFESFGVDASLQSENKPFQVRLARTGKTLEVPAEQTLLEALRAQGLRVASSCESGTCGSCKTRLLAGEAEHRDMVLSIEEKTDHIMVCVSRAVSPELVLDL</sequence>
<evidence type="ECO:0000256" key="6">
    <source>
        <dbReference type="ARBA" id="ARBA00023014"/>
    </source>
</evidence>
<dbReference type="AlphaFoldDB" id="A0A1P8K4P4"/>
<keyword evidence="10" id="KW-1185">Reference proteome</keyword>
<feature type="domain" description="FAD-binding FR-type" evidence="8">
    <location>
        <begin position="1"/>
        <end position="98"/>
    </location>
</feature>
<dbReference type="Pfam" id="PF00111">
    <property type="entry name" value="Fer2"/>
    <property type="match status" value="1"/>
</dbReference>
<proteinExistence type="predicted"/>
<evidence type="ECO:0000313" key="9">
    <source>
        <dbReference type="EMBL" id="APW40967.1"/>
    </source>
</evidence>
<dbReference type="KEGG" id="rhy:RD110_25735"/>
<dbReference type="InterPro" id="IPR001433">
    <property type="entry name" value="OxRdtase_FAD/NAD-bd"/>
</dbReference>
<dbReference type="Pfam" id="PF00970">
    <property type="entry name" value="FAD_binding_6"/>
    <property type="match status" value="1"/>
</dbReference>
<dbReference type="InterPro" id="IPR001041">
    <property type="entry name" value="2Fe-2S_ferredoxin-type"/>
</dbReference>
<dbReference type="PROSITE" id="PS00197">
    <property type="entry name" value="2FE2S_FER_1"/>
    <property type="match status" value="1"/>
</dbReference>
<dbReference type="PANTHER" id="PTHR47354:SF1">
    <property type="entry name" value="CARNITINE MONOOXYGENASE REDUCTASE SUBUNIT"/>
    <property type="match status" value="1"/>
</dbReference>
<evidence type="ECO:0000256" key="4">
    <source>
        <dbReference type="ARBA" id="ARBA00023002"/>
    </source>
</evidence>
<dbReference type="PANTHER" id="PTHR47354">
    <property type="entry name" value="NADH OXIDOREDUCTASE HCR"/>
    <property type="match status" value="1"/>
</dbReference>
<keyword evidence="4" id="KW-0560">Oxidoreductase</keyword>
<dbReference type="InterPro" id="IPR017938">
    <property type="entry name" value="Riboflavin_synthase-like_b-brl"/>
</dbReference>
<dbReference type="Gene3D" id="2.40.30.10">
    <property type="entry name" value="Translation factors"/>
    <property type="match status" value="1"/>
</dbReference>
<dbReference type="Gene3D" id="3.40.50.80">
    <property type="entry name" value="Nucleotide-binding domain of ferredoxin-NADP reductase (FNR) module"/>
    <property type="match status" value="1"/>
</dbReference>
<dbReference type="CDD" id="cd00207">
    <property type="entry name" value="fer2"/>
    <property type="match status" value="1"/>
</dbReference>
<dbReference type="PROSITE" id="PS51085">
    <property type="entry name" value="2FE2S_FER_2"/>
    <property type="match status" value="1"/>
</dbReference>
<evidence type="ECO:0000256" key="1">
    <source>
        <dbReference type="ARBA" id="ARBA00022630"/>
    </source>
</evidence>
<dbReference type="SUPFAM" id="SSF54292">
    <property type="entry name" value="2Fe-2S ferredoxin-like"/>
    <property type="match status" value="1"/>
</dbReference>
<dbReference type="InterPro" id="IPR036010">
    <property type="entry name" value="2Fe-2S_ferredoxin-like_sf"/>
</dbReference>